<organism evidence="3 4">
    <name type="scientific">Shiella aurantiaca</name>
    <dbReference type="NCBI Taxonomy" id="3058365"/>
    <lineage>
        <taxon>Bacteria</taxon>
        <taxon>Pseudomonadati</taxon>
        <taxon>Bacteroidota</taxon>
        <taxon>Cytophagia</taxon>
        <taxon>Cytophagales</taxon>
        <taxon>Shiellaceae</taxon>
        <taxon>Shiella</taxon>
    </lineage>
</organism>
<dbReference type="PANTHER" id="PTHR34039:SF1">
    <property type="entry name" value="UPF0102 PROTEIN YRAN"/>
    <property type="match status" value="1"/>
</dbReference>
<dbReference type="NCBIfam" id="NF009150">
    <property type="entry name" value="PRK12497.1-3"/>
    <property type="match status" value="1"/>
</dbReference>
<accession>A0ABT8F703</accession>
<dbReference type="EMBL" id="JAUHJS010000005">
    <property type="protein sequence ID" value="MDN4166019.1"/>
    <property type="molecule type" value="Genomic_DNA"/>
</dbReference>
<gene>
    <name evidence="3" type="ORF">QWY31_10935</name>
</gene>
<dbReference type="InterPro" id="IPR011335">
    <property type="entry name" value="Restrct_endonuc-II-like"/>
</dbReference>
<protein>
    <recommendedName>
        <fullName evidence="2">UPF0102 protein QWY31_10935</fullName>
    </recommendedName>
</protein>
<name>A0ABT8F703_9BACT</name>
<dbReference type="SUPFAM" id="SSF52980">
    <property type="entry name" value="Restriction endonuclease-like"/>
    <property type="match status" value="1"/>
</dbReference>
<dbReference type="Gene3D" id="3.40.1350.10">
    <property type="match status" value="1"/>
</dbReference>
<dbReference type="HAMAP" id="MF_00048">
    <property type="entry name" value="UPF0102"/>
    <property type="match status" value="1"/>
</dbReference>
<dbReference type="CDD" id="cd20736">
    <property type="entry name" value="PoNe_Nuclease"/>
    <property type="match status" value="1"/>
</dbReference>
<dbReference type="Pfam" id="PF02021">
    <property type="entry name" value="UPF0102"/>
    <property type="match status" value="1"/>
</dbReference>
<dbReference type="NCBIfam" id="TIGR00252">
    <property type="entry name" value="YraN family protein"/>
    <property type="match status" value="1"/>
</dbReference>
<dbReference type="RefSeq" id="WP_320004554.1">
    <property type="nucleotide sequence ID" value="NZ_JAUHJS010000005.1"/>
</dbReference>
<dbReference type="InterPro" id="IPR003509">
    <property type="entry name" value="UPF0102_YraN-like"/>
</dbReference>
<evidence type="ECO:0000313" key="4">
    <source>
        <dbReference type="Proteomes" id="UP001168552"/>
    </source>
</evidence>
<dbReference type="PANTHER" id="PTHR34039">
    <property type="entry name" value="UPF0102 PROTEIN YRAN"/>
    <property type="match status" value="1"/>
</dbReference>
<dbReference type="Proteomes" id="UP001168552">
    <property type="component" value="Unassembled WGS sequence"/>
</dbReference>
<reference evidence="3" key="1">
    <citation type="submission" date="2023-06" db="EMBL/GenBank/DDBJ databases">
        <title>Cytophagales bacterium Strain LB-30, isolated from soil.</title>
        <authorList>
            <person name="Liu B."/>
        </authorList>
    </citation>
    <scope>NUCLEOTIDE SEQUENCE</scope>
    <source>
        <strain evidence="3">LB-30</strain>
    </source>
</reference>
<comment type="similarity">
    <text evidence="1 2">Belongs to the UPF0102 family.</text>
</comment>
<evidence type="ECO:0000313" key="3">
    <source>
        <dbReference type="EMBL" id="MDN4166019.1"/>
    </source>
</evidence>
<proteinExistence type="inferred from homology"/>
<evidence type="ECO:0000256" key="2">
    <source>
        <dbReference type="HAMAP-Rule" id="MF_00048"/>
    </source>
</evidence>
<evidence type="ECO:0000256" key="1">
    <source>
        <dbReference type="ARBA" id="ARBA00006738"/>
    </source>
</evidence>
<keyword evidence="4" id="KW-1185">Reference proteome</keyword>
<sequence>MSLSQAQGKLGETLASQFLEKQGFSIVAKNFRWRRNEIDLIVKKERLLVFVEVKLRKNQAFGRPEDFMSPEQQERVLQAAEQYVLENDWPHDIRFDIIAITQQTGELLHLPDAFY</sequence>
<dbReference type="InterPro" id="IPR011856">
    <property type="entry name" value="tRNA_endonuc-like_dom_sf"/>
</dbReference>
<comment type="caution">
    <text evidence="3">The sequence shown here is derived from an EMBL/GenBank/DDBJ whole genome shotgun (WGS) entry which is preliminary data.</text>
</comment>